<proteinExistence type="predicted"/>
<accession>A0AAD2H275</accession>
<gene>
    <name evidence="3" type="ORF">MYCIT1_LOCUS11104</name>
</gene>
<protein>
    <recommendedName>
        <fullName evidence="2">DUF302 domain-containing protein</fullName>
    </recommendedName>
</protein>
<feature type="domain" description="DUF302" evidence="2">
    <location>
        <begin position="160"/>
        <end position="221"/>
    </location>
</feature>
<evidence type="ECO:0000256" key="1">
    <source>
        <dbReference type="SAM" id="MobiDB-lite"/>
    </source>
</evidence>
<dbReference type="Gene3D" id="3.30.310.70">
    <property type="entry name" value="TT1751-like domain"/>
    <property type="match status" value="1"/>
</dbReference>
<evidence type="ECO:0000259" key="2">
    <source>
        <dbReference type="Pfam" id="PF03625"/>
    </source>
</evidence>
<sequence length="255" mass="28650">MIEDQWRLSIPTRHHRVRFYSREKATKSQNKRGSTFWKGETSRSSPPRYTPSIGLWFMSIPRKLLTLCLLACAAVTGATTIPAAPRSHNPVQRSVTPHMMEIVQVTTPVSYDDVSARLYSMVGFLDGDTYLIESPTLAVLKERVASSVGSSGLIHFAEHDHGAWFQLFFQNPTSRFKLFVIGNPVVAETMVKYDFRASYFVPVRILLLENGNGTKIFYQQPSSVMNLIGSEDLKNATEALDQKVESFIDSITAIL</sequence>
<dbReference type="SUPFAM" id="SSF103247">
    <property type="entry name" value="TT1751-like"/>
    <property type="match status" value="1"/>
</dbReference>
<dbReference type="EMBL" id="CAVNYO010000137">
    <property type="protein sequence ID" value="CAK5268078.1"/>
    <property type="molecule type" value="Genomic_DNA"/>
</dbReference>
<dbReference type="InterPro" id="IPR005180">
    <property type="entry name" value="DUF302"/>
</dbReference>
<dbReference type="AlphaFoldDB" id="A0AAD2H275"/>
<dbReference type="Pfam" id="PF03625">
    <property type="entry name" value="DUF302"/>
    <property type="match status" value="1"/>
</dbReference>
<dbReference type="CDD" id="cd14797">
    <property type="entry name" value="DUF302"/>
    <property type="match status" value="1"/>
</dbReference>
<organism evidence="3 4">
    <name type="scientific">Mycena citricolor</name>
    <dbReference type="NCBI Taxonomy" id="2018698"/>
    <lineage>
        <taxon>Eukaryota</taxon>
        <taxon>Fungi</taxon>
        <taxon>Dikarya</taxon>
        <taxon>Basidiomycota</taxon>
        <taxon>Agaricomycotina</taxon>
        <taxon>Agaricomycetes</taxon>
        <taxon>Agaricomycetidae</taxon>
        <taxon>Agaricales</taxon>
        <taxon>Marasmiineae</taxon>
        <taxon>Mycenaceae</taxon>
        <taxon>Mycena</taxon>
    </lineage>
</organism>
<dbReference type="InterPro" id="IPR035923">
    <property type="entry name" value="TT1751-like_sf"/>
</dbReference>
<evidence type="ECO:0000313" key="3">
    <source>
        <dbReference type="EMBL" id="CAK5268078.1"/>
    </source>
</evidence>
<comment type="caution">
    <text evidence="3">The sequence shown here is derived from an EMBL/GenBank/DDBJ whole genome shotgun (WGS) entry which is preliminary data.</text>
</comment>
<name>A0AAD2H275_9AGAR</name>
<keyword evidence="4" id="KW-1185">Reference proteome</keyword>
<dbReference type="Proteomes" id="UP001295794">
    <property type="component" value="Unassembled WGS sequence"/>
</dbReference>
<reference evidence="3" key="1">
    <citation type="submission" date="2023-11" db="EMBL/GenBank/DDBJ databases">
        <authorList>
            <person name="De Vega J J."/>
            <person name="De Vega J J."/>
        </authorList>
    </citation>
    <scope>NUCLEOTIDE SEQUENCE</scope>
</reference>
<evidence type="ECO:0000313" key="4">
    <source>
        <dbReference type="Proteomes" id="UP001295794"/>
    </source>
</evidence>
<feature type="region of interest" description="Disordered" evidence="1">
    <location>
        <begin position="22"/>
        <end position="47"/>
    </location>
</feature>